<dbReference type="CDD" id="cd00156">
    <property type="entry name" value="REC"/>
    <property type="match status" value="1"/>
</dbReference>
<name>A0A2M8PY00_9CHLR</name>
<dbReference type="PANTHER" id="PTHR35807">
    <property type="entry name" value="TRANSCRIPTIONAL REGULATOR REDD-RELATED"/>
    <property type="match status" value="1"/>
</dbReference>
<dbReference type="InterPro" id="IPR011006">
    <property type="entry name" value="CheY-like_superfamily"/>
</dbReference>
<protein>
    <recommendedName>
        <fullName evidence="3">Response regulatory domain-containing protein</fullName>
    </recommendedName>
</protein>
<dbReference type="InterPro" id="IPR011990">
    <property type="entry name" value="TPR-like_helical_dom_sf"/>
</dbReference>
<dbReference type="Pfam" id="PF03704">
    <property type="entry name" value="BTAD"/>
    <property type="match status" value="1"/>
</dbReference>
<dbReference type="SUPFAM" id="SSF48452">
    <property type="entry name" value="TPR-like"/>
    <property type="match status" value="1"/>
</dbReference>
<evidence type="ECO:0000313" key="4">
    <source>
        <dbReference type="EMBL" id="PJF42413.1"/>
    </source>
</evidence>
<proteinExistence type="predicted"/>
<dbReference type="PROSITE" id="PS50110">
    <property type="entry name" value="RESPONSE_REGULATORY"/>
    <property type="match status" value="1"/>
</dbReference>
<dbReference type="PANTHER" id="PTHR35807:SF2">
    <property type="entry name" value="TRANSCRIPTIONAL ACTIVATOR DOMAIN"/>
    <property type="match status" value="1"/>
</dbReference>
<dbReference type="InterPro" id="IPR001789">
    <property type="entry name" value="Sig_transdc_resp-reg_receiver"/>
</dbReference>
<evidence type="ECO:0000313" key="5">
    <source>
        <dbReference type="Proteomes" id="UP000228947"/>
    </source>
</evidence>
<keyword evidence="2" id="KW-0802">TPR repeat</keyword>
<comment type="caution">
    <text evidence="4">The sequence shown here is derived from an EMBL/GenBank/DDBJ whole genome shotgun (WGS) entry which is preliminary data.</text>
</comment>
<dbReference type="SMART" id="SM01043">
    <property type="entry name" value="BTAD"/>
    <property type="match status" value="1"/>
</dbReference>
<dbReference type="SMART" id="SM00028">
    <property type="entry name" value="TPR"/>
    <property type="match status" value="2"/>
</dbReference>
<dbReference type="InterPro" id="IPR051677">
    <property type="entry name" value="AfsR-DnrI-RedD_regulator"/>
</dbReference>
<dbReference type="SUPFAM" id="SSF52172">
    <property type="entry name" value="CheY-like"/>
    <property type="match status" value="1"/>
</dbReference>
<comment type="caution">
    <text evidence="1">Lacks conserved residue(s) required for the propagation of feature annotation.</text>
</comment>
<organism evidence="4 5">
    <name type="scientific">Candidatus Thermofonsia Clade 1 bacterium</name>
    <dbReference type="NCBI Taxonomy" id="2364210"/>
    <lineage>
        <taxon>Bacteria</taxon>
        <taxon>Bacillati</taxon>
        <taxon>Chloroflexota</taxon>
        <taxon>Candidatus Thermofontia</taxon>
        <taxon>Candidatus Thermofonsia Clade 1</taxon>
    </lineage>
</organism>
<feature type="domain" description="Response regulatory" evidence="3">
    <location>
        <begin position="172"/>
        <end position="292"/>
    </location>
</feature>
<evidence type="ECO:0000256" key="1">
    <source>
        <dbReference type="PROSITE-ProRule" id="PRU00169"/>
    </source>
</evidence>
<dbReference type="Gene3D" id="1.25.40.10">
    <property type="entry name" value="Tetratricopeptide repeat domain"/>
    <property type="match status" value="1"/>
</dbReference>
<dbReference type="PROSITE" id="PS50005">
    <property type="entry name" value="TPR"/>
    <property type="match status" value="1"/>
</dbReference>
<dbReference type="InterPro" id="IPR036388">
    <property type="entry name" value="WH-like_DNA-bd_sf"/>
</dbReference>
<accession>A0A2M8PY00</accession>
<gene>
    <name evidence="4" type="ORF">CUN50_04185</name>
</gene>
<evidence type="ECO:0000259" key="3">
    <source>
        <dbReference type="PROSITE" id="PS50110"/>
    </source>
</evidence>
<sequence length="569" mass="63524">MVMSAERPAAPKPKIAILEPRSAWRAKLQETLAGLYSHLVISATYDEFLVALQEMPFDLAIVDLWIDDAAGDADHSAQDSLEALLYLTEHALQTRLVVIGEADGREPLLETPGISDQIAFLPREQFSPEALQAIITRHEDHLSSPISLGHTGVLISLELQPPRVGTRIGMPRVLIVEDQPFWLNLFARMLEEANYFWRVATTYAQALGRLRLESFHVVLLNPSVSAASTGEAQNWQLLDYLTRHCPRTKLIAISGKLSASEVAKLFIGYPIRGYVDKNSFDKNSLLSLIERQINKSALRVQTLGDFRLWRDGRQITHLGAPEAELLLKLLITRRNTAVPASDLLQCLAPQGSLARDFARLTETINAVRFALEPELPRPADSRLILREGASYRFVTSHQVEIDVDLLEQRLNEARLSESKGEIADAIRLYEQAIALYQGDYLPADRHIAWTANERAAVQALYANALNRIADLYAHEGDLDKAIQAANTALSVDAYAEITYRRLMRYHACKGDRKAAAAVYRTLVKLFSELFAEPISPLTQRLYEDIAADRPISCVEVRPGTGEFQALSSD</sequence>
<dbReference type="EMBL" id="PGTL01000018">
    <property type="protein sequence ID" value="PJF42413.1"/>
    <property type="molecule type" value="Genomic_DNA"/>
</dbReference>
<dbReference type="InterPro" id="IPR005158">
    <property type="entry name" value="BTAD"/>
</dbReference>
<dbReference type="InterPro" id="IPR019734">
    <property type="entry name" value="TPR_rpt"/>
</dbReference>
<feature type="repeat" description="TPR" evidence="2">
    <location>
        <begin position="462"/>
        <end position="495"/>
    </location>
</feature>
<dbReference type="Gene3D" id="1.10.10.10">
    <property type="entry name" value="Winged helix-like DNA-binding domain superfamily/Winged helix DNA-binding domain"/>
    <property type="match status" value="1"/>
</dbReference>
<dbReference type="GO" id="GO:0000160">
    <property type="term" value="P:phosphorelay signal transduction system"/>
    <property type="evidence" value="ECO:0007669"/>
    <property type="project" value="InterPro"/>
</dbReference>
<dbReference type="AlphaFoldDB" id="A0A2M8PY00"/>
<reference evidence="4 5" key="1">
    <citation type="submission" date="2017-11" db="EMBL/GenBank/DDBJ databases">
        <title>Evolution of Phototrophy in the Chloroflexi Phylum Driven by Horizontal Gene Transfer.</title>
        <authorList>
            <person name="Ward L.M."/>
            <person name="Hemp J."/>
            <person name="Shih P.M."/>
            <person name="Mcglynn S.E."/>
            <person name="Fischer W."/>
        </authorList>
    </citation>
    <scope>NUCLEOTIDE SEQUENCE [LARGE SCALE GENOMIC DNA]</scope>
    <source>
        <strain evidence="4">CP1_1M</strain>
    </source>
</reference>
<dbReference type="Gene3D" id="3.40.50.2300">
    <property type="match status" value="1"/>
</dbReference>
<evidence type="ECO:0000256" key="2">
    <source>
        <dbReference type="PROSITE-ProRule" id="PRU00339"/>
    </source>
</evidence>
<dbReference type="Proteomes" id="UP000228947">
    <property type="component" value="Unassembled WGS sequence"/>
</dbReference>